<sequence>MHELTPTIVTLQLADRSIKCPRGIIEGVWVKVGKFVIPIDFVVLDMEEDANTPLILGRPFLATGKALIDVQKGQLTLRINVEEVVFNVFKAMKHPKIVDHEAFSIDCVEMLQKDCVNLSNARDPITVCTMNSDKFELQVSMEEHREALCHLEAGKEEITSRPR</sequence>
<dbReference type="PANTHER" id="PTHR33067:SF9">
    <property type="entry name" value="RNA-DIRECTED DNA POLYMERASE"/>
    <property type="match status" value="1"/>
</dbReference>
<accession>A0AAW2WVI9</accession>
<protein>
    <submittedName>
        <fullName evidence="1">Uncharacterized protein</fullName>
    </submittedName>
</protein>
<dbReference type="CDD" id="cd00303">
    <property type="entry name" value="retropepsin_like"/>
    <property type="match status" value="1"/>
</dbReference>
<proteinExistence type="predicted"/>
<organism evidence="1">
    <name type="scientific">Sesamum latifolium</name>
    <dbReference type="NCBI Taxonomy" id="2727402"/>
    <lineage>
        <taxon>Eukaryota</taxon>
        <taxon>Viridiplantae</taxon>
        <taxon>Streptophyta</taxon>
        <taxon>Embryophyta</taxon>
        <taxon>Tracheophyta</taxon>
        <taxon>Spermatophyta</taxon>
        <taxon>Magnoliopsida</taxon>
        <taxon>eudicotyledons</taxon>
        <taxon>Gunneridae</taxon>
        <taxon>Pentapetalae</taxon>
        <taxon>asterids</taxon>
        <taxon>lamiids</taxon>
        <taxon>Lamiales</taxon>
        <taxon>Pedaliaceae</taxon>
        <taxon>Sesamum</taxon>
    </lineage>
</organism>
<name>A0AAW2WVI9_9LAMI</name>
<dbReference type="Gene3D" id="2.40.70.10">
    <property type="entry name" value="Acid Proteases"/>
    <property type="match status" value="1"/>
</dbReference>
<gene>
    <name evidence="1" type="ORF">Slati_2217100</name>
</gene>
<dbReference type="PANTHER" id="PTHR33067">
    <property type="entry name" value="RNA-DIRECTED DNA POLYMERASE-RELATED"/>
    <property type="match status" value="1"/>
</dbReference>
<dbReference type="AlphaFoldDB" id="A0AAW2WVI9"/>
<evidence type="ECO:0000313" key="1">
    <source>
        <dbReference type="EMBL" id="KAL0444944.1"/>
    </source>
</evidence>
<comment type="caution">
    <text evidence="1">The sequence shown here is derived from an EMBL/GenBank/DDBJ whole genome shotgun (WGS) entry which is preliminary data.</text>
</comment>
<dbReference type="EMBL" id="JACGWN010000007">
    <property type="protein sequence ID" value="KAL0444944.1"/>
    <property type="molecule type" value="Genomic_DNA"/>
</dbReference>
<reference evidence="1" key="2">
    <citation type="journal article" date="2024" name="Plant">
        <title>Genomic evolution and insights into agronomic trait innovations of Sesamum species.</title>
        <authorList>
            <person name="Miao H."/>
            <person name="Wang L."/>
            <person name="Qu L."/>
            <person name="Liu H."/>
            <person name="Sun Y."/>
            <person name="Le M."/>
            <person name="Wang Q."/>
            <person name="Wei S."/>
            <person name="Zheng Y."/>
            <person name="Lin W."/>
            <person name="Duan Y."/>
            <person name="Cao H."/>
            <person name="Xiong S."/>
            <person name="Wang X."/>
            <person name="Wei L."/>
            <person name="Li C."/>
            <person name="Ma Q."/>
            <person name="Ju M."/>
            <person name="Zhao R."/>
            <person name="Li G."/>
            <person name="Mu C."/>
            <person name="Tian Q."/>
            <person name="Mei H."/>
            <person name="Zhang T."/>
            <person name="Gao T."/>
            <person name="Zhang H."/>
        </authorList>
    </citation>
    <scope>NUCLEOTIDE SEQUENCE</scope>
    <source>
        <strain evidence="1">KEN1</strain>
    </source>
</reference>
<dbReference type="InterPro" id="IPR021109">
    <property type="entry name" value="Peptidase_aspartic_dom_sf"/>
</dbReference>
<reference evidence="1" key="1">
    <citation type="submission" date="2020-06" db="EMBL/GenBank/DDBJ databases">
        <authorList>
            <person name="Li T."/>
            <person name="Hu X."/>
            <person name="Zhang T."/>
            <person name="Song X."/>
            <person name="Zhang H."/>
            <person name="Dai N."/>
            <person name="Sheng W."/>
            <person name="Hou X."/>
            <person name="Wei L."/>
        </authorList>
    </citation>
    <scope>NUCLEOTIDE SEQUENCE</scope>
    <source>
        <strain evidence="1">KEN1</strain>
        <tissue evidence="1">Leaf</tissue>
    </source>
</reference>